<dbReference type="RefSeq" id="WP_072868083.1">
    <property type="nucleotide sequence ID" value="NZ_FQZM01000013.1"/>
</dbReference>
<protein>
    <submittedName>
        <fullName evidence="2">Uncharacterized protein</fullName>
    </submittedName>
</protein>
<dbReference type="OrthoDB" id="2112909at2"/>
<gene>
    <name evidence="2" type="ORF">SAMN02745219_01249</name>
</gene>
<feature type="transmembrane region" description="Helical" evidence="1">
    <location>
        <begin position="29"/>
        <end position="48"/>
    </location>
</feature>
<dbReference type="EMBL" id="FQZM01000013">
    <property type="protein sequence ID" value="SHI86626.1"/>
    <property type="molecule type" value="Genomic_DNA"/>
</dbReference>
<sequence>MIFLLIVSFIGIILLEVPGLVKKKMWRELVAFSVYLAIGMALSIPQVLGIKVPNPSKAIEALFKPLAELMK</sequence>
<evidence type="ECO:0000256" key="1">
    <source>
        <dbReference type="SAM" id="Phobius"/>
    </source>
</evidence>
<name>A0A1M6EMI3_9FIRM</name>
<proteinExistence type="predicted"/>
<accession>A0A1M6EMI3</accession>
<dbReference type="AlphaFoldDB" id="A0A1M6EMI3"/>
<keyword evidence="1" id="KW-1133">Transmembrane helix</keyword>
<keyword evidence="1" id="KW-0472">Membrane</keyword>
<dbReference type="Proteomes" id="UP000184529">
    <property type="component" value="Unassembled WGS sequence"/>
</dbReference>
<keyword evidence="3" id="KW-1185">Reference proteome</keyword>
<dbReference type="STRING" id="1121432.SAMN02745219_01249"/>
<organism evidence="2 3">
    <name type="scientific">Desulfofundulus thermosubterraneus DSM 16057</name>
    <dbReference type="NCBI Taxonomy" id="1121432"/>
    <lineage>
        <taxon>Bacteria</taxon>
        <taxon>Bacillati</taxon>
        <taxon>Bacillota</taxon>
        <taxon>Clostridia</taxon>
        <taxon>Eubacteriales</taxon>
        <taxon>Peptococcaceae</taxon>
        <taxon>Desulfofundulus</taxon>
    </lineage>
</organism>
<evidence type="ECO:0000313" key="2">
    <source>
        <dbReference type="EMBL" id="SHI86626.1"/>
    </source>
</evidence>
<reference evidence="3" key="1">
    <citation type="submission" date="2016-11" db="EMBL/GenBank/DDBJ databases">
        <authorList>
            <person name="Varghese N."/>
            <person name="Submissions S."/>
        </authorList>
    </citation>
    <scope>NUCLEOTIDE SEQUENCE [LARGE SCALE GENOMIC DNA]</scope>
    <source>
        <strain evidence="3">DSM 16057</strain>
    </source>
</reference>
<keyword evidence="1" id="KW-0812">Transmembrane</keyword>
<evidence type="ECO:0000313" key="3">
    <source>
        <dbReference type="Proteomes" id="UP000184529"/>
    </source>
</evidence>